<feature type="domain" description="BHLH" evidence="7">
    <location>
        <begin position="76"/>
        <end position="125"/>
    </location>
</feature>
<dbReference type="PANTHER" id="PTHR45844:SF18">
    <property type="entry name" value="TRANSCRIPTION FACTOR BHLH51"/>
    <property type="match status" value="1"/>
</dbReference>
<dbReference type="CDD" id="cd04873">
    <property type="entry name" value="ACT_UUR-ACR-like"/>
    <property type="match status" value="1"/>
</dbReference>
<dbReference type="GO" id="GO:0003700">
    <property type="term" value="F:DNA-binding transcription factor activity"/>
    <property type="evidence" value="ECO:0007669"/>
    <property type="project" value="InterPro"/>
</dbReference>
<reference evidence="8" key="2">
    <citation type="submission" date="2020-07" db="EMBL/GenBank/DDBJ databases">
        <authorList>
            <person name="Vera ALvarez R."/>
            <person name="Arias-Moreno D.M."/>
            <person name="Jimenez-Jacinto V."/>
            <person name="Jimenez-Bremont J.F."/>
            <person name="Swaminathan K."/>
            <person name="Moose S.P."/>
            <person name="Guerrero-Gonzalez M.L."/>
            <person name="Marino-Ramirez L."/>
            <person name="Landsman D."/>
            <person name="Rodriguez-Kessler M."/>
            <person name="Delgado-Sanchez P."/>
        </authorList>
    </citation>
    <scope>NUCLEOTIDE SEQUENCE</scope>
    <source>
        <tissue evidence="8">Cladode</tissue>
    </source>
</reference>
<evidence type="ECO:0000313" key="8">
    <source>
        <dbReference type="EMBL" id="MBA4639553.1"/>
    </source>
</evidence>
<keyword evidence="5" id="KW-0539">Nucleus</keyword>
<keyword evidence="2" id="KW-0805">Transcription regulation</keyword>
<dbReference type="SMART" id="SM00353">
    <property type="entry name" value="HLH"/>
    <property type="match status" value="1"/>
</dbReference>
<feature type="compositionally biased region" description="Basic and acidic residues" evidence="6">
    <location>
        <begin position="61"/>
        <end position="72"/>
    </location>
</feature>
<dbReference type="CDD" id="cd11455">
    <property type="entry name" value="bHLH_AtAIG1_like"/>
    <property type="match status" value="1"/>
</dbReference>
<dbReference type="GO" id="GO:0003677">
    <property type="term" value="F:DNA binding"/>
    <property type="evidence" value="ECO:0007669"/>
    <property type="project" value="UniProtKB-KW"/>
</dbReference>
<dbReference type="SUPFAM" id="SSF47459">
    <property type="entry name" value="HLH, helix-loop-helix DNA-binding domain"/>
    <property type="match status" value="1"/>
</dbReference>
<feature type="compositionally biased region" description="Polar residues" evidence="6">
    <location>
        <begin position="50"/>
        <end position="60"/>
    </location>
</feature>
<dbReference type="Gene3D" id="4.10.280.10">
    <property type="entry name" value="Helix-loop-helix DNA-binding domain"/>
    <property type="match status" value="1"/>
</dbReference>
<keyword evidence="3" id="KW-0238">DNA-binding</keyword>
<dbReference type="InterPro" id="IPR011598">
    <property type="entry name" value="bHLH_dom"/>
</dbReference>
<comment type="subcellular location">
    <subcellularLocation>
        <location evidence="1">Nucleus</location>
    </subcellularLocation>
</comment>
<organism evidence="8">
    <name type="scientific">Opuntia streptacantha</name>
    <name type="common">Prickly pear cactus</name>
    <name type="synonym">Opuntia cardona</name>
    <dbReference type="NCBI Taxonomy" id="393608"/>
    <lineage>
        <taxon>Eukaryota</taxon>
        <taxon>Viridiplantae</taxon>
        <taxon>Streptophyta</taxon>
        <taxon>Embryophyta</taxon>
        <taxon>Tracheophyta</taxon>
        <taxon>Spermatophyta</taxon>
        <taxon>Magnoliopsida</taxon>
        <taxon>eudicotyledons</taxon>
        <taxon>Gunneridae</taxon>
        <taxon>Pentapetalae</taxon>
        <taxon>Caryophyllales</taxon>
        <taxon>Cactineae</taxon>
        <taxon>Cactaceae</taxon>
        <taxon>Opuntioideae</taxon>
        <taxon>Opuntia</taxon>
    </lineage>
</organism>
<dbReference type="InterPro" id="IPR036638">
    <property type="entry name" value="HLH_DNA-bd_sf"/>
</dbReference>
<evidence type="ECO:0000256" key="3">
    <source>
        <dbReference type="ARBA" id="ARBA00023125"/>
    </source>
</evidence>
<evidence type="ECO:0000259" key="7">
    <source>
        <dbReference type="PROSITE" id="PS50888"/>
    </source>
</evidence>
<proteinExistence type="predicted"/>
<dbReference type="Pfam" id="PF00010">
    <property type="entry name" value="HLH"/>
    <property type="match status" value="1"/>
</dbReference>
<dbReference type="AlphaFoldDB" id="A0A7C8ZDR8"/>
<dbReference type="PANTHER" id="PTHR45844">
    <property type="entry name" value="TRANSCRIPTION FACTOR BHLH30"/>
    <property type="match status" value="1"/>
</dbReference>
<evidence type="ECO:0000256" key="1">
    <source>
        <dbReference type="ARBA" id="ARBA00004123"/>
    </source>
</evidence>
<dbReference type="EMBL" id="GISG01114265">
    <property type="protein sequence ID" value="MBA4639553.1"/>
    <property type="molecule type" value="Transcribed_RNA"/>
</dbReference>
<protein>
    <recommendedName>
        <fullName evidence="7">BHLH domain-containing protein</fullName>
    </recommendedName>
</protein>
<keyword evidence="4" id="KW-0804">Transcription</keyword>
<evidence type="ECO:0000256" key="2">
    <source>
        <dbReference type="ARBA" id="ARBA00023015"/>
    </source>
</evidence>
<dbReference type="GO" id="GO:0005634">
    <property type="term" value="C:nucleus"/>
    <property type="evidence" value="ECO:0007669"/>
    <property type="project" value="UniProtKB-SubCell"/>
</dbReference>
<feature type="region of interest" description="Disordered" evidence="6">
    <location>
        <begin position="41"/>
        <end position="90"/>
    </location>
</feature>
<dbReference type="InterPro" id="IPR045847">
    <property type="entry name" value="AIG1-like"/>
</dbReference>
<evidence type="ECO:0000256" key="6">
    <source>
        <dbReference type="SAM" id="MobiDB-lite"/>
    </source>
</evidence>
<evidence type="ECO:0000256" key="4">
    <source>
        <dbReference type="ARBA" id="ARBA00023163"/>
    </source>
</evidence>
<evidence type="ECO:0000256" key="5">
    <source>
        <dbReference type="ARBA" id="ARBA00023242"/>
    </source>
</evidence>
<dbReference type="PROSITE" id="PS50888">
    <property type="entry name" value="BHLH"/>
    <property type="match status" value="1"/>
</dbReference>
<sequence length="276" mass="31295">MPFSFFLKSILANLKSIKKKMAKNSFCHPCFPEEETIKELAESGQKFEGQPSSASWASMHQEQRGFAEEDKGAASSASNSHRQAEKRRRDRINAQLARLRKLIPKSDKMDKAALLERVVEQVRDLKRQASETSKFHTIPTEVDEVTIECHTNIPQGSPLTPGDHHHHKKNKHNQTLIKVTFCCEDRPDLITELIRALKGLNLTTVRADIVCLGGRMKSILILDNEDIREGDKEGVCNVSAIKESLMSVLNRIVSWSTSTPSFRVSSKRQRFFFSSY</sequence>
<accession>A0A7C8ZDR8</accession>
<reference evidence="8" key="1">
    <citation type="journal article" date="2013" name="J. Plant Res.">
        <title>Effect of fungi and light on seed germination of three Opuntia species from semiarid lands of central Mexico.</title>
        <authorList>
            <person name="Delgado-Sanchez P."/>
            <person name="Jimenez-Bremont J.F."/>
            <person name="Guerrero-Gonzalez Mde L."/>
            <person name="Flores J."/>
        </authorList>
    </citation>
    <scope>NUCLEOTIDE SEQUENCE</scope>
    <source>
        <tissue evidence="8">Cladode</tissue>
    </source>
</reference>
<name>A0A7C8ZDR8_OPUST</name>
<dbReference type="GO" id="GO:0046983">
    <property type="term" value="F:protein dimerization activity"/>
    <property type="evidence" value="ECO:0007669"/>
    <property type="project" value="InterPro"/>
</dbReference>